<dbReference type="Gene3D" id="2.60.120.380">
    <property type="match status" value="1"/>
</dbReference>
<accession>A0ABT7PG61</accession>
<keyword evidence="2 5" id="KW-0645">Protease</keyword>
<dbReference type="Proteomes" id="UP001239462">
    <property type="component" value="Unassembled WGS sequence"/>
</dbReference>
<dbReference type="PRINTS" id="PR00723">
    <property type="entry name" value="SUBTILISIN"/>
</dbReference>
<dbReference type="CDD" id="cd07473">
    <property type="entry name" value="Peptidases_S8_Subtilisin_like"/>
    <property type="match status" value="1"/>
</dbReference>
<sequence>MEARRLLAADIGALQGPVQEDVSFEAAGEFSATAFAEIGNLDGTAMISSTLGWFNSYDRIGFSVEREADVSIRVDGFWSDVNLYLTDSRGYIVDYSLNWGTAAETIDVTVEPGSYYVWSLATSWYTTGYQMELTADQVPEPLPEPEPEPDPGVPSDGVSPLPDVDYFGGSNEWGINAVGAPEAWAAGYTGAGVTVAVVDTGVDLDHPDLYSNLYVNPGEIAGNGIDDDGNGYVDDIHGFDFADYDADPNDVHGHGTHVAGTIAAVDNGYGATGVAPDATILPVKVLGDNGSGSSSSVAAGIRYAADLGADIINLSLGGGYSYQIETAIEYARSLGSLVVAASGNEYAATPGYPARFSASLDNVLSVGAHDSNGNIASFSNDVGGSGAVQVDAPGVGVYSTYVGGGFGRMSGTSMATPHVAGVAALTLSANQSLSPSALRDLLVSGVVGSANGSDAVGKVSALYSVAYAAAGVSAGSASGGGATGGSGSSGGVGAANVGGSDFLSNAEIDDVDEVFESDFSDLSPVESEPLPSAPAPQHSDDALTEFYASDDSSDPFGNEAELDLELLATA</sequence>
<evidence type="ECO:0000256" key="7">
    <source>
        <dbReference type="SAM" id="MobiDB-lite"/>
    </source>
</evidence>
<dbReference type="InterPro" id="IPR023828">
    <property type="entry name" value="Peptidase_S8_Ser-AS"/>
</dbReference>
<name>A0ABT7PG61_9BACT</name>
<evidence type="ECO:0000256" key="6">
    <source>
        <dbReference type="RuleBase" id="RU003355"/>
    </source>
</evidence>
<evidence type="ECO:0000256" key="2">
    <source>
        <dbReference type="ARBA" id="ARBA00022670"/>
    </source>
</evidence>
<evidence type="ECO:0000256" key="1">
    <source>
        <dbReference type="ARBA" id="ARBA00011073"/>
    </source>
</evidence>
<dbReference type="InterPro" id="IPR023827">
    <property type="entry name" value="Peptidase_S8_Asp-AS"/>
</dbReference>
<reference evidence="9 10" key="1">
    <citation type="submission" date="2023-06" db="EMBL/GenBank/DDBJ databases">
        <title>Roseiconus lacunae JC819 isolated from Gulf of Mannar region, Tamil Nadu.</title>
        <authorList>
            <person name="Pk S."/>
            <person name="Ch S."/>
            <person name="Ch V.R."/>
        </authorList>
    </citation>
    <scope>NUCLEOTIDE SEQUENCE [LARGE SCALE GENOMIC DNA]</scope>
    <source>
        <strain evidence="9 10">JC819</strain>
    </source>
</reference>
<evidence type="ECO:0000256" key="4">
    <source>
        <dbReference type="ARBA" id="ARBA00022825"/>
    </source>
</evidence>
<dbReference type="PANTHER" id="PTHR43399">
    <property type="entry name" value="SUBTILISIN-RELATED"/>
    <property type="match status" value="1"/>
</dbReference>
<dbReference type="PROSITE" id="PS00136">
    <property type="entry name" value="SUBTILASE_ASP"/>
    <property type="match status" value="1"/>
</dbReference>
<dbReference type="InterPro" id="IPR034204">
    <property type="entry name" value="PfSUB1-like_cat_dom"/>
</dbReference>
<evidence type="ECO:0000313" key="10">
    <source>
        <dbReference type="Proteomes" id="UP001239462"/>
    </source>
</evidence>
<dbReference type="EC" id="3.4.-.-" evidence="9"/>
<organism evidence="9 10">
    <name type="scientific">Roseiconus lacunae</name>
    <dbReference type="NCBI Taxonomy" id="2605694"/>
    <lineage>
        <taxon>Bacteria</taxon>
        <taxon>Pseudomonadati</taxon>
        <taxon>Planctomycetota</taxon>
        <taxon>Planctomycetia</taxon>
        <taxon>Pirellulales</taxon>
        <taxon>Pirellulaceae</taxon>
        <taxon>Roseiconus</taxon>
    </lineage>
</organism>
<dbReference type="PROSITE" id="PS51892">
    <property type="entry name" value="SUBTILASE"/>
    <property type="match status" value="1"/>
</dbReference>
<protein>
    <submittedName>
        <fullName evidence="9">S8 family peptidase</fullName>
        <ecNumber evidence="9">3.4.-.-</ecNumber>
    </submittedName>
</protein>
<dbReference type="SUPFAM" id="SSF89260">
    <property type="entry name" value="Collagen-binding domain"/>
    <property type="match status" value="1"/>
</dbReference>
<keyword evidence="4 5" id="KW-0720">Serine protease</keyword>
<feature type="region of interest" description="Disordered" evidence="7">
    <location>
        <begin position="517"/>
        <end position="558"/>
    </location>
</feature>
<proteinExistence type="inferred from homology"/>
<dbReference type="InterPro" id="IPR015500">
    <property type="entry name" value="Peptidase_S8_subtilisin-rel"/>
</dbReference>
<dbReference type="GO" id="GO:0016787">
    <property type="term" value="F:hydrolase activity"/>
    <property type="evidence" value="ECO:0007669"/>
    <property type="project" value="UniProtKB-KW"/>
</dbReference>
<keyword evidence="3 5" id="KW-0378">Hydrolase</keyword>
<feature type="active site" description="Charge relay system" evidence="5">
    <location>
        <position position="254"/>
    </location>
</feature>
<keyword evidence="10" id="KW-1185">Reference proteome</keyword>
<dbReference type="InterPro" id="IPR000209">
    <property type="entry name" value="Peptidase_S8/S53_dom"/>
</dbReference>
<dbReference type="PROSITE" id="PS00137">
    <property type="entry name" value="SUBTILASE_HIS"/>
    <property type="match status" value="1"/>
</dbReference>
<feature type="active site" description="Charge relay system" evidence="5">
    <location>
        <position position="413"/>
    </location>
</feature>
<dbReference type="RefSeq" id="WP_289162679.1">
    <property type="nucleotide sequence ID" value="NZ_JASZZN010000004.1"/>
</dbReference>
<dbReference type="EMBL" id="JASZZN010000004">
    <property type="protein sequence ID" value="MDM4015196.1"/>
    <property type="molecule type" value="Genomic_DNA"/>
</dbReference>
<comment type="caution">
    <text evidence="9">The sequence shown here is derived from an EMBL/GenBank/DDBJ whole genome shotgun (WGS) entry which is preliminary data.</text>
</comment>
<gene>
    <name evidence="9" type="ORF">QTN89_07130</name>
</gene>
<evidence type="ECO:0000313" key="9">
    <source>
        <dbReference type="EMBL" id="MDM4015196.1"/>
    </source>
</evidence>
<feature type="active site" description="Charge relay system" evidence="5">
    <location>
        <position position="199"/>
    </location>
</feature>
<evidence type="ECO:0000259" key="8">
    <source>
        <dbReference type="Pfam" id="PF00082"/>
    </source>
</evidence>
<dbReference type="InterPro" id="IPR051048">
    <property type="entry name" value="Peptidase_S8/S53_subtilisin"/>
</dbReference>
<dbReference type="SUPFAM" id="SSF52743">
    <property type="entry name" value="Subtilisin-like"/>
    <property type="match status" value="1"/>
</dbReference>
<feature type="domain" description="Peptidase S8/S53" evidence="8">
    <location>
        <begin position="190"/>
        <end position="445"/>
    </location>
</feature>
<dbReference type="InterPro" id="IPR022398">
    <property type="entry name" value="Peptidase_S8_His-AS"/>
</dbReference>
<evidence type="ECO:0000256" key="5">
    <source>
        <dbReference type="PROSITE-ProRule" id="PRU01240"/>
    </source>
</evidence>
<evidence type="ECO:0000256" key="3">
    <source>
        <dbReference type="ARBA" id="ARBA00022801"/>
    </source>
</evidence>
<comment type="similarity">
    <text evidence="1 5 6">Belongs to the peptidase S8 family.</text>
</comment>
<feature type="region of interest" description="Disordered" evidence="7">
    <location>
        <begin position="138"/>
        <end position="159"/>
    </location>
</feature>
<dbReference type="Pfam" id="PF00082">
    <property type="entry name" value="Peptidase_S8"/>
    <property type="match status" value="1"/>
</dbReference>
<dbReference type="InterPro" id="IPR036852">
    <property type="entry name" value="Peptidase_S8/S53_dom_sf"/>
</dbReference>
<dbReference type="Gene3D" id="3.40.50.200">
    <property type="entry name" value="Peptidase S8/S53 domain"/>
    <property type="match status" value="1"/>
</dbReference>
<dbReference type="PANTHER" id="PTHR43399:SF4">
    <property type="entry name" value="CELL WALL-ASSOCIATED PROTEASE"/>
    <property type="match status" value="1"/>
</dbReference>
<dbReference type="PROSITE" id="PS00138">
    <property type="entry name" value="SUBTILASE_SER"/>
    <property type="match status" value="1"/>
</dbReference>